<feature type="region of interest" description="Disordered" evidence="1">
    <location>
        <begin position="23"/>
        <end position="52"/>
    </location>
</feature>
<reference evidence="2 3" key="1">
    <citation type="submission" date="2019-04" db="EMBL/GenBank/DDBJ databases">
        <title>High contiguity whole genome sequence and gene annotation resource for two Venturia nashicola isolates.</title>
        <authorList>
            <person name="Prokchorchik M."/>
            <person name="Won K."/>
            <person name="Lee Y."/>
            <person name="Choi E.D."/>
            <person name="Segonzac C."/>
            <person name="Sohn K.H."/>
        </authorList>
    </citation>
    <scope>NUCLEOTIDE SEQUENCE [LARGE SCALE GENOMIC DNA]</scope>
    <source>
        <strain evidence="2 3">PRI2</strain>
    </source>
</reference>
<evidence type="ECO:0000313" key="3">
    <source>
        <dbReference type="Proteomes" id="UP000298493"/>
    </source>
</evidence>
<keyword evidence="3" id="KW-1185">Reference proteome</keyword>
<evidence type="ECO:0000256" key="1">
    <source>
        <dbReference type="SAM" id="MobiDB-lite"/>
    </source>
</evidence>
<proteinExistence type="predicted"/>
<organism evidence="2 3">
    <name type="scientific">Venturia nashicola</name>
    <dbReference type="NCBI Taxonomy" id="86259"/>
    <lineage>
        <taxon>Eukaryota</taxon>
        <taxon>Fungi</taxon>
        <taxon>Dikarya</taxon>
        <taxon>Ascomycota</taxon>
        <taxon>Pezizomycotina</taxon>
        <taxon>Dothideomycetes</taxon>
        <taxon>Pleosporomycetidae</taxon>
        <taxon>Venturiales</taxon>
        <taxon>Venturiaceae</taxon>
        <taxon>Venturia</taxon>
    </lineage>
</organism>
<name>A0A4Z1NZL5_9PEZI</name>
<protein>
    <submittedName>
        <fullName evidence="2">Uncharacterized protein</fullName>
    </submittedName>
</protein>
<dbReference type="EMBL" id="SNSC02000023">
    <property type="protein sequence ID" value="TID14264.1"/>
    <property type="molecule type" value="Genomic_DNA"/>
</dbReference>
<dbReference type="AlphaFoldDB" id="A0A4Z1NZL5"/>
<gene>
    <name evidence="2" type="ORF">E6O75_ATG09343</name>
</gene>
<accession>A0A4Z1NZL5</accession>
<comment type="caution">
    <text evidence="2">The sequence shown here is derived from an EMBL/GenBank/DDBJ whole genome shotgun (WGS) entry which is preliminary data.</text>
</comment>
<dbReference type="Proteomes" id="UP000298493">
    <property type="component" value="Unassembled WGS sequence"/>
</dbReference>
<evidence type="ECO:0000313" key="2">
    <source>
        <dbReference type="EMBL" id="TID14264.1"/>
    </source>
</evidence>
<sequence>MSSIWMPSFSSSRANHNHNIAGRLAATIARTPPGTTLTAEEPGAAARPSVRTPLPPLPAVHGAMVMTLVYPPNILRVVVCGPGNVVKLPTSLVD</sequence>